<name>A0ACC0J3U7_9ERIC</name>
<accession>A0ACC0J3U7</accession>
<sequence length="106" mass="11507">MSGSNLQRIINDSCADVDSNSSDFWVMVAALKAVSVRPLSTVNSLVRFAEEPQMFAIEFNDGCLILVYDSTSHDSLLAAVRDLLQTEVGSMSNTSTTKVNNAWSSN</sequence>
<protein>
    <submittedName>
        <fullName evidence="1">Uncharacterized protein</fullName>
    </submittedName>
</protein>
<dbReference type="Proteomes" id="UP001060215">
    <property type="component" value="Chromosome 1"/>
</dbReference>
<proteinExistence type="predicted"/>
<dbReference type="EMBL" id="CM045758">
    <property type="protein sequence ID" value="KAI8032362.1"/>
    <property type="molecule type" value="Genomic_DNA"/>
</dbReference>
<comment type="caution">
    <text evidence="1">The sequence shown here is derived from an EMBL/GenBank/DDBJ whole genome shotgun (WGS) entry which is preliminary data.</text>
</comment>
<gene>
    <name evidence="1" type="ORF">LOK49_LG01G04030</name>
</gene>
<evidence type="ECO:0000313" key="2">
    <source>
        <dbReference type="Proteomes" id="UP001060215"/>
    </source>
</evidence>
<organism evidence="1 2">
    <name type="scientific">Camellia lanceoleosa</name>
    <dbReference type="NCBI Taxonomy" id="1840588"/>
    <lineage>
        <taxon>Eukaryota</taxon>
        <taxon>Viridiplantae</taxon>
        <taxon>Streptophyta</taxon>
        <taxon>Embryophyta</taxon>
        <taxon>Tracheophyta</taxon>
        <taxon>Spermatophyta</taxon>
        <taxon>Magnoliopsida</taxon>
        <taxon>eudicotyledons</taxon>
        <taxon>Gunneridae</taxon>
        <taxon>Pentapetalae</taxon>
        <taxon>asterids</taxon>
        <taxon>Ericales</taxon>
        <taxon>Theaceae</taxon>
        <taxon>Camellia</taxon>
    </lineage>
</organism>
<evidence type="ECO:0000313" key="1">
    <source>
        <dbReference type="EMBL" id="KAI8032362.1"/>
    </source>
</evidence>
<keyword evidence="2" id="KW-1185">Reference proteome</keyword>
<reference evidence="1 2" key="1">
    <citation type="journal article" date="2022" name="Plant J.">
        <title>Chromosome-level genome of Camellia lanceoleosa provides a valuable resource for understanding genome evolution and self-incompatibility.</title>
        <authorList>
            <person name="Gong W."/>
            <person name="Xiao S."/>
            <person name="Wang L."/>
            <person name="Liao Z."/>
            <person name="Chang Y."/>
            <person name="Mo W."/>
            <person name="Hu G."/>
            <person name="Li W."/>
            <person name="Zhao G."/>
            <person name="Zhu H."/>
            <person name="Hu X."/>
            <person name="Ji K."/>
            <person name="Xiang X."/>
            <person name="Song Q."/>
            <person name="Yuan D."/>
            <person name="Jin S."/>
            <person name="Zhang L."/>
        </authorList>
    </citation>
    <scope>NUCLEOTIDE SEQUENCE [LARGE SCALE GENOMIC DNA]</scope>
    <source>
        <strain evidence="1">SQ_2022a</strain>
    </source>
</reference>